<reference evidence="2" key="2">
    <citation type="submission" date="2025-08" db="UniProtKB">
        <authorList>
            <consortium name="Ensembl"/>
        </authorList>
    </citation>
    <scope>IDENTIFICATION</scope>
</reference>
<dbReference type="Ensembl" id="ENSSSCT00070013834.1">
    <property type="protein sequence ID" value="ENSSSCP00070011401.1"/>
    <property type="gene ID" value="ENSSSCG00070007196.1"/>
</dbReference>
<name>A0A4X1T9B8_PIG</name>
<feature type="compositionally biased region" description="Basic and acidic residues" evidence="1">
    <location>
        <begin position="26"/>
        <end position="49"/>
    </location>
</feature>
<feature type="compositionally biased region" description="Basic and acidic residues" evidence="1">
    <location>
        <begin position="78"/>
        <end position="89"/>
    </location>
</feature>
<organism evidence="2 3">
    <name type="scientific">Sus scrofa</name>
    <name type="common">Pig</name>
    <dbReference type="NCBI Taxonomy" id="9823"/>
    <lineage>
        <taxon>Eukaryota</taxon>
        <taxon>Metazoa</taxon>
        <taxon>Chordata</taxon>
        <taxon>Craniata</taxon>
        <taxon>Vertebrata</taxon>
        <taxon>Euteleostomi</taxon>
        <taxon>Mammalia</taxon>
        <taxon>Eutheria</taxon>
        <taxon>Laurasiatheria</taxon>
        <taxon>Artiodactyla</taxon>
        <taxon>Suina</taxon>
        <taxon>Suidae</taxon>
        <taxon>Sus</taxon>
    </lineage>
</organism>
<dbReference type="AlphaFoldDB" id="A0A4X1T9B8"/>
<feature type="region of interest" description="Disordered" evidence="1">
    <location>
        <begin position="1"/>
        <end position="49"/>
    </location>
</feature>
<accession>A0A4X1T9B8</accession>
<reference evidence="2 3" key="1">
    <citation type="submission" date="2017-08" db="EMBL/GenBank/DDBJ databases">
        <title>USMARCv1.0.</title>
        <authorList>
            <person name="Hannum G.I."/>
            <person name="Koren S."/>
            <person name="Schroeder S.G."/>
            <person name="Chin S.C."/>
            <person name="Nonneman D.J."/>
            <person name="Becker S.A."/>
            <person name="Rosen B.D."/>
            <person name="Bickhart D.M."/>
            <person name="Putnam N.H."/>
            <person name="Green R.E."/>
            <person name="Tuggle C.K."/>
            <person name="Liu H."/>
            <person name="Rohrer G.A."/>
            <person name="Warr A."/>
            <person name="Hall R."/>
            <person name="Kim K."/>
            <person name="Hume D.A."/>
            <person name="Talbot R."/>
            <person name="Chow W."/>
            <person name="Howe K."/>
            <person name="Schwartz A.S."/>
            <person name="Watson M."/>
            <person name="Archibald A.L."/>
            <person name="Phillippy A.M."/>
            <person name="Smith T.P.L."/>
        </authorList>
    </citation>
    <scope>NUCLEOTIDE SEQUENCE [LARGE SCALE GENOMIC DNA]</scope>
</reference>
<protein>
    <submittedName>
        <fullName evidence="2">Uncharacterized protein</fullName>
    </submittedName>
</protein>
<feature type="compositionally biased region" description="Low complexity" evidence="1">
    <location>
        <begin position="1"/>
        <end position="15"/>
    </location>
</feature>
<evidence type="ECO:0000313" key="3">
    <source>
        <dbReference type="Proteomes" id="UP000314985"/>
    </source>
</evidence>
<dbReference type="Proteomes" id="UP000314985">
    <property type="component" value="Chromosome 14"/>
</dbReference>
<sequence>VSSSSERGGCSESRGLTWTGNSLKEPGTRGRGWEDREGRGRRAKGDLEQRDTLTIRTVLRNDKQSLGRTGAALFPPREGSEDVDSRVEQRGGRVRLFHRVPQMLRMLQKPGSQTGRLARGASPRGCRTCCHPADRVLLLTGQAPRDGP</sequence>
<evidence type="ECO:0000256" key="1">
    <source>
        <dbReference type="SAM" id="MobiDB-lite"/>
    </source>
</evidence>
<proteinExistence type="predicted"/>
<feature type="region of interest" description="Disordered" evidence="1">
    <location>
        <begin position="67"/>
        <end position="89"/>
    </location>
</feature>
<evidence type="ECO:0000313" key="2">
    <source>
        <dbReference type="Ensembl" id="ENSSSCP00070011401.1"/>
    </source>
</evidence>